<feature type="active site" description="Nucleophile; methyl group acceptor from methylphosphotriester" evidence="13">
    <location>
        <position position="38"/>
    </location>
</feature>
<dbReference type="Gene3D" id="3.30.160.70">
    <property type="entry name" value="Methylated DNA-protein cysteine methyltransferase domain"/>
    <property type="match status" value="1"/>
</dbReference>
<dbReference type="Pfam" id="PF12833">
    <property type="entry name" value="HTH_18"/>
    <property type="match status" value="1"/>
</dbReference>
<feature type="binding site" evidence="15">
    <location>
        <position position="72"/>
    </location>
    <ligand>
        <name>Zn(2+)</name>
        <dbReference type="ChEBI" id="CHEBI:29105"/>
    </ligand>
</feature>
<dbReference type="InterPro" id="IPR014048">
    <property type="entry name" value="MethylDNA_cys_MeTrfase_DNA-bd"/>
</dbReference>
<feature type="region of interest" description="Disordered" evidence="16">
    <location>
        <begin position="361"/>
        <end position="382"/>
    </location>
</feature>
<evidence type="ECO:0000256" key="2">
    <source>
        <dbReference type="ARBA" id="ARBA00008711"/>
    </source>
</evidence>
<evidence type="ECO:0000256" key="16">
    <source>
        <dbReference type="SAM" id="MobiDB-lite"/>
    </source>
</evidence>
<dbReference type="SMART" id="SM00342">
    <property type="entry name" value="HTH_ARAC"/>
    <property type="match status" value="1"/>
</dbReference>
<dbReference type="SUPFAM" id="SSF46689">
    <property type="entry name" value="Homeodomain-like"/>
    <property type="match status" value="1"/>
</dbReference>
<dbReference type="PROSITE" id="PS01124">
    <property type="entry name" value="HTH_ARAC_FAMILY_2"/>
    <property type="match status" value="1"/>
</dbReference>
<keyword evidence="14" id="KW-0862">Zinc</keyword>
<evidence type="ECO:0000256" key="8">
    <source>
        <dbReference type="ARBA" id="ARBA00023159"/>
    </source>
</evidence>
<dbReference type="Gene3D" id="1.10.10.10">
    <property type="entry name" value="Winged helix-like DNA-binding domain superfamily/Winged helix DNA-binding domain"/>
    <property type="match status" value="1"/>
</dbReference>
<dbReference type="GO" id="GO:0005737">
    <property type="term" value="C:cytoplasm"/>
    <property type="evidence" value="ECO:0007669"/>
    <property type="project" value="UniProtKB-SubCell"/>
</dbReference>
<dbReference type="FunFam" id="1.10.10.10:FF:000214">
    <property type="entry name" value="Methylated-DNA--protein-cysteine methyltransferase"/>
    <property type="match status" value="1"/>
</dbReference>
<dbReference type="InterPro" id="IPR036631">
    <property type="entry name" value="MGMT_N_sf"/>
</dbReference>
<dbReference type="PROSITE" id="PS00374">
    <property type="entry name" value="MGMT"/>
    <property type="match status" value="1"/>
</dbReference>
<dbReference type="SUPFAM" id="SSF57884">
    <property type="entry name" value="Ada DNA repair protein, N-terminal domain (N-Ada 10)"/>
    <property type="match status" value="1"/>
</dbReference>
<dbReference type="Gene3D" id="1.10.10.60">
    <property type="entry name" value="Homeodomain-like"/>
    <property type="match status" value="1"/>
</dbReference>
<dbReference type="EMBL" id="FLOB01000001">
    <property type="protein sequence ID" value="SBS26111.1"/>
    <property type="molecule type" value="Genomic_DNA"/>
</dbReference>
<dbReference type="AlphaFoldDB" id="A0A1A8T2V7"/>
<feature type="compositionally biased region" description="Polar residues" evidence="16">
    <location>
        <begin position="362"/>
        <end position="382"/>
    </location>
</feature>
<comment type="catalytic activity">
    <reaction evidence="11 12">
        <text>a 6-O-methyl-2'-deoxyguanosine in DNA + L-cysteinyl-[protein] = S-methyl-L-cysteinyl-[protein] + a 2'-deoxyguanosine in DNA</text>
        <dbReference type="Rhea" id="RHEA:24000"/>
        <dbReference type="Rhea" id="RHEA-COMP:10131"/>
        <dbReference type="Rhea" id="RHEA-COMP:10132"/>
        <dbReference type="Rhea" id="RHEA-COMP:11367"/>
        <dbReference type="Rhea" id="RHEA-COMP:11368"/>
        <dbReference type="ChEBI" id="CHEBI:29950"/>
        <dbReference type="ChEBI" id="CHEBI:82612"/>
        <dbReference type="ChEBI" id="CHEBI:85445"/>
        <dbReference type="ChEBI" id="CHEBI:85448"/>
        <dbReference type="EC" id="2.1.1.63"/>
    </reaction>
</comment>
<evidence type="ECO:0000259" key="17">
    <source>
        <dbReference type="PROSITE" id="PS01124"/>
    </source>
</evidence>
<dbReference type="GO" id="GO:0003908">
    <property type="term" value="F:methylated-DNA-[protein]-cysteine S-methyltransferase activity"/>
    <property type="evidence" value="ECO:0007669"/>
    <property type="project" value="UniProtKB-UniRule"/>
</dbReference>
<feature type="active site" description="Nucleophile; methyl group acceptor" evidence="12">
    <location>
        <position position="319"/>
    </location>
</feature>
<evidence type="ECO:0000256" key="1">
    <source>
        <dbReference type="ARBA" id="ARBA00001286"/>
    </source>
</evidence>
<dbReference type="Pfam" id="PF02805">
    <property type="entry name" value="Ada_Zn_binding"/>
    <property type="match status" value="1"/>
</dbReference>
<comment type="miscellaneous">
    <text evidence="12">This enzyme catalyzes only one turnover and therefore is not strictly catalytic. According to one definition, an enzyme is a biocatalyst that acts repeatedly and over many reaction cycles.</text>
</comment>
<dbReference type="NCBIfam" id="TIGR00589">
    <property type="entry name" value="ogt"/>
    <property type="match status" value="1"/>
</dbReference>
<feature type="binding site" evidence="14">
    <location>
        <position position="43"/>
    </location>
    <ligand>
        <name>DNA</name>
        <dbReference type="ChEBI" id="CHEBI:16991"/>
    </ligand>
</feature>
<keyword evidence="7" id="KW-0805">Transcription regulation</keyword>
<keyword evidence="9" id="KW-0804">Transcription</keyword>
<comment type="similarity">
    <text evidence="2 12">Belongs to the MGMT family.</text>
</comment>
<proteinExistence type="inferred from homology"/>
<feature type="active site" description="Nucleophile; methyl group acceptor from either O6-methylguanine or O4-methylthymine" evidence="13">
    <location>
        <position position="319"/>
    </location>
</feature>
<gene>
    <name evidence="18" type="primary">ada_1</name>
    <name evidence="18" type="ORF">MSP8886_00501</name>
</gene>
<dbReference type="InterPro" id="IPR023546">
    <property type="entry name" value="MGMT"/>
</dbReference>
<dbReference type="InterPro" id="IPR035451">
    <property type="entry name" value="Ada-like_dom_sf"/>
</dbReference>
<dbReference type="OrthoDB" id="9811249at2"/>
<evidence type="ECO:0000256" key="4">
    <source>
        <dbReference type="ARBA" id="ARBA00022603"/>
    </source>
</evidence>
<feature type="binding site" evidence="15">
    <location>
        <position position="42"/>
    </location>
    <ligand>
        <name>Zn(2+)</name>
        <dbReference type="ChEBI" id="CHEBI:29105"/>
    </ligand>
</feature>
<keyword evidence="6 12" id="KW-0227">DNA damage</keyword>
<dbReference type="InterPro" id="IPR016221">
    <property type="entry name" value="Bifunct_regulatory_prot_Ada"/>
</dbReference>
<dbReference type="STRING" id="1792290.MSP8886_00501"/>
<dbReference type="SUPFAM" id="SSF53155">
    <property type="entry name" value="Methylated DNA-protein cysteine methyltransferase domain"/>
    <property type="match status" value="1"/>
</dbReference>
<evidence type="ECO:0000256" key="11">
    <source>
        <dbReference type="ARBA" id="ARBA00049348"/>
    </source>
</evidence>
<evidence type="ECO:0000256" key="9">
    <source>
        <dbReference type="ARBA" id="ARBA00023163"/>
    </source>
</evidence>
<dbReference type="InterPro" id="IPR008332">
    <property type="entry name" value="MethylG_MeTrfase_N"/>
</dbReference>
<organism evidence="18 19">
    <name type="scientific">Marinomonas spartinae</name>
    <dbReference type="NCBI Taxonomy" id="1792290"/>
    <lineage>
        <taxon>Bacteria</taxon>
        <taxon>Pseudomonadati</taxon>
        <taxon>Pseudomonadota</taxon>
        <taxon>Gammaproteobacteria</taxon>
        <taxon>Oceanospirillales</taxon>
        <taxon>Oceanospirillaceae</taxon>
        <taxon>Marinomonas</taxon>
    </lineage>
</organism>
<dbReference type="EC" id="2.1.1.63" evidence="12"/>
<dbReference type="CDD" id="cd06445">
    <property type="entry name" value="ATase"/>
    <property type="match status" value="1"/>
</dbReference>
<dbReference type="InterPro" id="IPR036217">
    <property type="entry name" value="MethylDNA_cys_MeTrfase_DNAb"/>
</dbReference>
<sequence length="382" mass="43393">MLITDEKQADCYYKALIERDPSFVGTFFVAVQTTSIFCIATCRARKPKRENVLFYTELKETMAAGFRPCKVCKPTENSHEAPREVQIAMNLVRDCPKAKITDDQLEEAGIRPIFLRRWFNQHYGMTFQTFQRMYRINFAYEELRQGKQTTQTAFDHGYESLSGFGYTFKKLVGHSPKASLEQDVILLDRLTTPLGPMFVGATKRGICLLEFVDRRMLETEFKDLQRYLKAPIMAGVNEHTLLAKQQLEEYFAGERRDFSVALDTPGTDFQNAVWQALQQIPCGHTASYQHQALLIGNPKAVRAVASANGANRVSIMIPCHRVIGKDGSLTGYGGGLERKRWLLDHERNMQSPLHGAIRYANDESQNTGNGRDSHYTVPTEQS</sequence>
<dbReference type="Gene3D" id="3.40.10.10">
    <property type="entry name" value="DNA Methylphosphotriester Repair Domain"/>
    <property type="match status" value="1"/>
</dbReference>
<comment type="subcellular location">
    <subcellularLocation>
        <location evidence="12">Cytoplasm</location>
    </subcellularLocation>
</comment>
<dbReference type="PANTHER" id="PTHR10815:SF5">
    <property type="entry name" value="METHYLATED-DNA--PROTEIN-CYSTEINE METHYLTRANSFERASE"/>
    <property type="match status" value="1"/>
</dbReference>
<feature type="binding site" evidence="14">
    <location>
        <position position="34"/>
    </location>
    <ligand>
        <name>DNA</name>
        <dbReference type="ChEBI" id="CHEBI:16991"/>
    </ligand>
</feature>
<dbReference type="Proteomes" id="UP000092544">
    <property type="component" value="Unassembled WGS sequence"/>
</dbReference>
<dbReference type="InterPro" id="IPR004026">
    <property type="entry name" value="Ada_DNA_repair_Zn-bd"/>
</dbReference>
<evidence type="ECO:0000256" key="10">
    <source>
        <dbReference type="ARBA" id="ARBA00023204"/>
    </source>
</evidence>
<keyword evidence="8" id="KW-0010">Activator</keyword>
<evidence type="ECO:0000256" key="6">
    <source>
        <dbReference type="ARBA" id="ARBA00022763"/>
    </source>
</evidence>
<keyword evidence="19" id="KW-1185">Reference proteome</keyword>
<feature type="domain" description="HTH araC/xylS-type" evidence="17">
    <location>
        <begin position="106"/>
        <end position="182"/>
    </location>
</feature>
<dbReference type="SUPFAM" id="SSF46767">
    <property type="entry name" value="Methylated DNA-protein cysteine methyltransferase, C-terminal domain"/>
    <property type="match status" value="1"/>
</dbReference>
<feature type="binding site" evidence="14">
    <location>
        <position position="67"/>
    </location>
    <ligand>
        <name>DNA</name>
        <dbReference type="ChEBI" id="CHEBI:16991"/>
    </ligand>
</feature>
<evidence type="ECO:0000256" key="7">
    <source>
        <dbReference type="ARBA" id="ARBA00023015"/>
    </source>
</evidence>
<keyword evidence="5 12" id="KW-0808">Transferase</keyword>
<evidence type="ECO:0000256" key="12">
    <source>
        <dbReference type="HAMAP-Rule" id="MF_00772"/>
    </source>
</evidence>
<protein>
    <recommendedName>
        <fullName evidence="12">Methylated-DNA--protein-cysteine methyltransferase</fullName>
        <ecNumber evidence="12">2.1.1.63</ecNumber>
    </recommendedName>
    <alternativeName>
        <fullName evidence="12">6-O-methylguanine-DNA methyltransferase</fullName>
        <shortName evidence="12">MGMT</shortName>
    </alternativeName>
    <alternativeName>
        <fullName evidence="12">O-6-methylguanine-DNA-alkyltransferase</fullName>
    </alternativeName>
</protein>
<comment type="function">
    <text evidence="12">Involved in the cellular defense against the biological effects of O6-methylguanine (O6-MeG) and O4-methylthymine (O4-MeT) in DNA. Repairs the methylated nucleobase in DNA by stoichiometrically transferring the methyl group to a cysteine residue in the enzyme. This is a suicide reaction: the enzyme is irreversibly inactivated.</text>
</comment>
<evidence type="ECO:0000256" key="15">
    <source>
        <dbReference type="PIRSR" id="PIRSR000409-3"/>
    </source>
</evidence>
<dbReference type="GO" id="GO:0003700">
    <property type="term" value="F:DNA-binding transcription factor activity"/>
    <property type="evidence" value="ECO:0007669"/>
    <property type="project" value="InterPro"/>
</dbReference>
<keyword evidence="3 12" id="KW-0963">Cytoplasm</keyword>
<feature type="binding site" evidence="15">
    <location>
        <position position="69"/>
    </location>
    <ligand>
        <name>Zn(2+)</name>
        <dbReference type="ChEBI" id="CHEBI:29105"/>
    </ligand>
</feature>
<name>A0A1A8T2V7_9GAMM</name>
<feature type="binding site" evidence="14">
    <location>
        <position position="45"/>
    </location>
    <ligand>
        <name>DNA</name>
        <dbReference type="ChEBI" id="CHEBI:16991"/>
    </ligand>
</feature>
<dbReference type="InterPro" id="IPR009057">
    <property type="entry name" value="Homeodomain-like_sf"/>
</dbReference>
<dbReference type="PIRSF" id="PIRSF000409">
    <property type="entry name" value="Ada"/>
    <property type="match status" value="1"/>
</dbReference>
<evidence type="ECO:0000256" key="14">
    <source>
        <dbReference type="PIRSR" id="PIRSR000409-2"/>
    </source>
</evidence>
<accession>A0A1A8T2V7</accession>
<dbReference type="InterPro" id="IPR018060">
    <property type="entry name" value="HTH_AraC"/>
</dbReference>
<dbReference type="RefSeq" id="WP_083200734.1">
    <property type="nucleotide sequence ID" value="NZ_FLOB01000001.1"/>
</dbReference>
<keyword evidence="10 12" id="KW-0234">DNA repair</keyword>
<comment type="catalytic activity">
    <reaction evidence="1 12">
        <text>a 4-O-methyl-thymidine in DNA + L-cysteinyl-[protein] = a thymidine in DNA + S-methyl-L-cysteinyl-[protein]</text>
        <dbReference type="Rhea" id="RHEA:53428"/>
        <dbReference type="Rhea" id="RHEA-COMP:10131"/>
        <dbReference type="Rhea" id="RHEA-COMP:10132"/>
        <dbReference type="Rhea" id="RHEA-COMP:13555"/>
        <dbReference type="Rhea" id="RHEA-COMP:13556"/>
        <dbReference type="ChEBI" id="CHEBI:29950"/>
        <dbReference type="ChEBI" id="CHEBI:82612"/>
        <dbReference type="ChEBI" id="CHEBI:137386"/>
        <dbReference type="ChEBI" id="CHEBI:137387"/>
        <dbReference type="EC" id="2.1.1.63"/>
    </reaction>
</comment>
<dbReference type="Pfam" id="PF01035">
    <property type="entry name" value="DNA_binding_1"/>
    <property type="match status" value="1"/>
</dbReference>
<dbReference type="InterPro" id="IPR001497">
    <property type="entry name" value="MethylDNA_cys_MeTrfase_AS"/>
</dbReference>
<dbReference type="GO" id="GO:0006307">
    <property type="term" value="P:DNA alkylation repair"/>
    <property type="evidence" value="ECO:0007669"/>
    <property type="project" value="UniProtKB-UniRule"/>
</dbReference>
<evidence type="ECO:0000313" key="18">
    <source>
        <dbReference type="EMBL" id="SBS26111.1"/>
    </source>
</evidence>
<keyword evidence="14" id="KW-0479">Metal-binding</keyword>
<evidence type="ECO:0000256" key="5">
    <source>
        <dbReference type="ARBA" id="ARBA00022679"/>
    </source>
</evidence>
<keyword evidence="4 12" id="KW-0489">Methyltransferase</keyword>
<dbReference type="HAMAP" id="MF_00772">
    <property type="entry name" value="OGT"/>
    <property type="match status" value="1"/>
</dbReference>
<comment type="cofactor">
    <cofactor evidence="14">
        <name>Zn(2+)</name>
        <dbReference type="ChEBI" id="CHEBI:29105"/>
    </cofactor>
    <text evidence="14">Binds 1 zinc ion per subunit.</text>
</comment>
<evidence type="ECO:0000256" key="13">
    <source>
        <dbReference type="PIRSR" id="PIRSR000409-1"/>
    </source>
</evidence>
<evidence type="ECO:0000313" key="19">
    <source>
        <dbReference type="Proteomes" id="UP000092544"/>
    </source>
</evidence>
<reference evidence="18 19" key="1">
    <citation type="submission" date="2016-06" db="EMBL/GenBank/DDBJ databases">
        <authorList>
            <person name="Kjaerup R.B."/>
            <person name="Dalgaard T.S."/>
            <person name="Juul-Madsen H.R."/>
        </authorList>
    </citation>
    <scope>NUCLEOTIDE SEQUENCE [LARGE SCALE GENOMIC DNA]</scope>
    <source>
        <strain evidence="18 19">CECT 8886</strain>
    </source>
</reference>
<dbReference type="InterPro" id="IPR036388">
    <property type="entry name" value="WH-like_DNA-bd_sf"/>
</dbReference>
<dbReference type="PANTHER" id="PTHR10815">
    <property type="entry name" value="METHYLATED-DNA--PROTEIN-CYSTEINE METHYLTRANSFERASE"/>
    <property type="match status" value="1"/>
</dbReference>
<dbReference type="GO" id="GO:0043565">
    <property type="term" value="F:sequence-specific DNA binding"/>
    <property type="evidence" value="ECO:0007669"/>
    <property type="project" value="InterPro"/>
</dbReference>
<dbReference type="GO" id="GO:0032259">
    <property type="term" value="P:methylation"/>
    <property type="evidence" value="ECO:0007669"/>
    <property type="project" value="UniProtKB-KW"/>
</dbReference>
<dbReference type="Pfam" id="PF02870">
    <property type="entry name" value="Methyltransf_1N"/>
    <property type="match status" value="1"/>
</dbReference>
<dbReference type="GO" id="GO:0008270">
    <property type="term" value="F:zinc ion binding"/>
    <property type="evidence" value="ECO:0007669"/>
    <property type="project" value="InterPro"/>
</dbReference>
<feature type="binding site" evidence="15">
    <location>
        <position position="38"/>
    </location>
    <ligand>
        <name>Zn(2+)</name>
        <dbReference type="ChEBI" id="CHEBI:29105"/>
    </ligand>
</feature>
<evidence type="ECO:0000256" key="3">
    <source>
        <dbReference type="ARBA" id="ARBA00022490"/>
    </source>
</evidence>